<keyword evidence="19" id="KW-1185">Reference proteome</keyword>
<evidence type="ECO:0000256" key="8">
    <source>
        <dbReference type="ARBA" id="ARBA00022776"/>
    </source>
</evidence>
<dbReference type="CTD" id="55320"/>
<evidence type="ECO:0000256" key="14">
    <source>
        <dbReference type="ARBA" id="ARBA00063953"/>
    </source>
</evidence>
<proteinExistence type="predicted"/>
<keyword evidence="12" id="KW-0131">Cell cycle</keyword>
<dbReference type="PROSITE" id="PS50090">
    <property type="entry name" value="MYB_LIKE"/>
    <property type="match status" value="1"/>
</dbReference>
<comment type="function">
    <text evidence="1">Required for recruitment of CENPA to centromeres and normal chromosome segregation during mitosis.</text>
</comment>
<evidence type="ECO:0000256" key="7">
    <source>
        <dbReference type="ARBA" id="ARBA00022618"/>
    </source>
</evidence>
<feature type="domain" description="Myb-like" evidence="18">
    <location>
        <begin position="793"/>
        <end position="843"/>
    </location>
</feature>
<keyword evidence="11" id="KW-0539">Nucleus</keyword>
<sequence length="1053" mass="120015">MIATSLKHPGIHLSSETSSQRRNVPMHAIFFDSIPSGTLTPVKDLVKYQISSLKLNNHKKSQFVEMAVFNNKNVLQSTLLAEATTSNSSLDISAIKPNKDEFKNKESYESPGKIFQRMKEKVLRNKQEQASRNSFLEPTQNESFAPNGAEERILQHTYLCEEKENNRSFQPENRSLRENSTSVQEVPLESSNNIFVPVKQKITYQQEKKVPLHNLTYELPVLNQEHKNVATANRALTRAQLARQILHSKENTVATNKSKKDTFVLEDTDSTCEKSPNTTVGTLCGPDVENGGQLLVSGDSKTTTEGTSKQEIKEGNEITMHRETDFPGSMNDTCKIVLATPQFHITIPQRSKRNAWTLSPSISQTITNGVNIKVVQLQEWMIKVINNNTAICVEGKLTDITNIYWHSNVIIERIKHNKLRTLSGNIYVLKGMIDQISMKEAGYPKYLIRKFMFGFPEKWKEYIDDFLEELRTCAKEKGKARQKQKAKRCIPAIQKSMKNDARKEKPDVLQRTTTTYDLDCDPLERTKESKVSIDILTSREQFFSDEERKYMTVSQKKPCILVTPLKSKKIIEQKCMDYNLSSDSIKAVTEFALGKPPKESKTDSNETTSLVSKPTKTLEGTFECSVGHNSENTEDCCERDFFTVNHKIKIPSSKKEQMVTSDFKKNTRLSKLKKIENQVTVSFDKQQSSSDLSNEESEKEKKFRRKTEIVKKTRAINTEQTVVHQSKSTRKTRTVPVMPECETEESENELYMKQKKAKCSAKENLKKPDVGNELPNTEKMGSSKTNSHSLECLPGFTQDEWNKKELQKLHCAVASLPKHKSGFWSDVAMAVGSRSADECQRKYMEDPRGKRFQKHDTKKKPANPKGKNGKIDDADKKETMKITAKVGTLKRKQQMRDFLEQLPKDDHDDFFSATPLQHQKILLPNFQDSQEGDDILPNMDRNPTTPSSVVFPLAKTPQCHHVTPGMLDSINRNDCDKYVFRMQKTHKSKGGTTWGNIKKKAMETDFSTPPSRRKTPFNKELAENSGIGKLFTKAMESLDEEENDYYFSNSDSE</sequence>
<dbReference type="Gene3D" id="1.10.10.60">
    <property type="entry name" value="Homeodomain-like"/>
    <property type="match status" value="1"/>
</dbReference>
<evidence type="ECO:0000256" key="3">
    <source>
        <dbReference type="ARBA" id="ARBA00004584"/>
    </source>
</evidence>
<keyword evidence="4" id="KW-0158">Chromosome</keyword>
<evidence type="ECO:0000313" key="20">
    <source>
        <dbReference type="RefSeq" id="XP_010834430.1"/>
    </source>
</evidence>
<feature type="region of interest" description="Disordered" evidence="17">
    <location>
        <begin position="844"/>
        <end position="875"/>
    </location>
</feature>
<dbReference type="InterPro" id="IPR039110">
    <property type="entry name" value="KNL2-like"/>
</dbReference>
<dbReference type="GO" id="GO:0051301">
    <property type="term" value="P:cell division"/>
    <property type="evidence" value="ECO:0007669"/>
    <property type="project" value="UniProtKB-KW"/>
</dbReference>
<dbReference type="SUPFAM" id="SSF46689">
    <property type="entry name" value="Homeodomain-like"/>
    <property type="match status" value="1"/>
</dbReference>
<feature type="compositionally biased region" description="Basic residues" evidence="17">
    <location>
        <begin position="850"/>
        <end position="862"/>
    </location>
</feature>
<keyword evidence="5" id="KW-1017">Isopeptide bond</keyword>
<feature type="region of interest" description="Disordered" evidence="17">
    <location>
        <begin position="721"/>
        <end position="741"/>
    </location>
</feature>
<evidence type="ECO:0000256" key="17">
    <source>
        <dbReference type="SAM" id="MobiDB-lite"/>
    </source>
</evidence>
<feature type="compositionally biased region" description="Basic and acidic residues" evidence="17">
    <location>
        <begin position="696"/>
        <end position="706"/>
    </location>
</feature>
<keyword evidence="13" id="KW-0137">Centromere</keyword>
<comment type="subunit">
    <text evidence="14">Interacts with SP1. Interacts with MIS18A. Identified in a complex containing MIS18A, OIP5/MIS18B, MIS18BP1, RBBP7 and RBBP4. Interacts with KAT7/HBO1. Interacts (via N-terminus) with FLNA (via N-terminus).</text>
</comment>
<dbReference type="PANTHER" id="PTHR16124">
    <property type="entry name" value="MIS18-BINDING PROTEIN 1"/>
    <property type="match status" value="1"/>
</dbReference>
<dbReference type="PANTHER" id="PTHR16124:SF3">
    <property type="entry name" value="MIS18-BINDING PROTEIN 1"/>
    <property type="match status" value="1"/>
</dbReference>
<keyword evidence="6" id="KW-0597">Phosphoprotein</keyword>
<dbReference type="GO" id="GO:0003677">
    <property type="term" value="F:DNA binding"/>
    <property type="evidence" value="ECO:0007669"/>
    <property type="project" value="UniProtKB-KW"/>
</dbReference>
<dbReference type="Proteomes" id="UP000515208">
    <property type="component" value="Unplaced"/>
</dbReference>
<protein>
    <recommendedName>
        <fullName evidence="15">Mis18-binding protein 1</fullName>
    </recommendedName>
    <alternativeName>
        <fullName evidence="16">Kinetochore-associated protein KNL-2 homolog</fullName>
    </alternativeName>
</protein>
<evidence type="ECO:0000256" key="12">
    <source>
        <dbReference type="ARBA" id="ARBA00023306"/>
    </source>
</evidence>
<comment type="subcellular location">
    <subcellularLocation>
        <location evidence="3">Chromosome</location>
        <location evidence="3">Centromere</location>
    </subcellularLocation>
    <subcellularLocation>
        <location evidence="2">Nucleus</location>
    </subcellularLocation>
</comment>
<feature type="compositionally biased region" description="Polar residues" evidence="17">
    <location>
        <begin position="167"/>
        <end position="184"/>
    </location>
</feature>
<evidence type="ECO:0000256" key="9">
    <source>
        <dbReference type="ARBA" id="ARBA00022843"/>
    </source>
</evidence>
<evidence type="ECO:0000256" key="13">
    <source>
        <dbReference type="ARBA" id="ARBA00023328"/>
    </source>
</evidence>
<dbReference type="CDD" id="cd00167">
    <property type="entry name" value="SANT"/>
    <property type="match status" value="1"/>
</dbReference>
<dbReference type="AlphaFoldDB" id="A0A6P3H7B9"/>
<accession>A0A6P3H7B9</accession>
<evidence type="ECO:0000313" key="19">
    <source>
        <dbReference type="Proteomes" id="UP000515208"/>
    </source>
</evidence>
<dbReference type="RefSeq" id="XP_010834432.1">
    <property type="nucleotide sequence ID" value="XM_010836130.1"/>
</dbReference>
<feature type="region of interest" description="Disordered" evidence="17">
    <location>
        <begin position="762"/>
        <end position="786"/>
    </location>
</feature>
<organism evidence="19 20">
    <name type="scientific">Bison bison bison</name>
    <name type="common">North American plains bison</name>
    <dbReference type="NCBI Taxonomy" id="43346"/>
    <lineage>
        <taxon>Eukaryota</taxon>
        <taxon>Metazoa</taxon>
        <taxon>Chordata</taxon>
        <taxon>Craniata</taxon>
        <taxon>Vertebrata</taxon>
        <taxon>Euteleostomi</taxon>
        <taxon>Mammalia</taxon>
        <taxon>Eutheria</taxon>
        <taxon>Laurasiatheria</taxon>
        <taxon>Artiodactyla</taxon>
        <taxon>Ruminantia</taxon>
        <taxon>Pecora</taxon>
        <taxon>Bovidae</taxon>
        <taxon>Bovinae</taxon>
        <taxon>Bison</taxon>
    </lineage>
</organism>
<evidence type="ECO:0000256" key="11">
    <source>
        <dbReference type="ARBA" id="ARBA00023242"/>
    </source>
</evidence>
<dbReference type="KEGG" id="bbis:104985780"/>
<evidence type="ECO:0000256" key="5">
    <source>
        <dbReference type="ARBA" id="ARBA00022499"/>
    </source>
</evidence>
<feature type="region of interest" description="Disordered" evidence="17">
    <location>
        <begin position="683"/>
        <end position="706"/>
    </location>
</feature>
<evidence type="ECO:0000256" key="1">
    <source>
        <dbReference type="ARBA" id="ARBA00003694"/>
    </source>
</evidence>
<dbReference type="FunFam" id="1.10.10.60:FF:000273">
    <property type="entry name" value="MIS18 binding protein 1"/>
    <property type="match status" value="1"/>
</dbReference>
<evidence type="ECO:0000256" key="4">
    <source>
        <dbReference type="ARBA" id="ARBA00022454"/>
    </source>
</evidence>
<dbReference type="OrthoDB" id="118550at2759"/>
<gene>
    <name evidence="20 21" type="primary">MIS18BP1</name>
</gene>
<keyword evidence="7" id="KW-0132">Cell division</keyword>
<dbReference type="RefSeq" id="XP_010834430.1">
    <property type="nucleotide sequence ID" value="XM_010836128.1"/>
</dbReference>
<dbReference type="Pfam" id="PF09133">
    <property type="entry name" value="SANTA"/>
    <property type="match status" value="1"/>
</dbReference>
<evidence type="ECO:0000259" key="18">
    <source>
        <dbReference type="PROSITE" id="PS50090"/>
    </source>
</evidence>
<evidence type="ECO:0000256" key="6">
    <source>
        <dbReference type="ARBA" id="ARBA00022553"/>
    </source>
</evidence>
<evidence type="ECO:0000256" key="10">
    <source>
        <dbReference type="ARBA" id="ARBA00023125"/>
    </source>
</evidence>
<keyword evidence="8" id="KW-0498">Mitosis</keyword>
<dbReference type="SMART" id="SM00717">
    <property type="entry name" value="SANT"/>
    <property type="match status" value="1"/>
</dbReference>
<dbReference type="GeneID" id="104985780"/>
<evidence type="ECO:0000256" key="16">
    <source>
        <dbReference type="ARBA" id="ARBA00079617"/>
    </source>
</evidence>
<dbReference type="GO" id="GO:0005634">
    <property type="term" value="C:nucleus"/>
    <property type="evidence" value="ECO:0007669"/>
    <property type="project" value="UniProtKB-SubCell"/>
</dbReference>
<evidence type="ECO:0000256" key="2">
    <source>
        <dbReference type="ARBA" id="ARBA00004123"/>
    </source>
</evidence>
<keyword evidence="9" id="KW-0832">Ubl conjugation</keyword>
<dbReference type="InterPro" id="IPR015216">
    <property type="entry name" value="SANTA"/>
</dbReference>
<feature type="region of interest" description="Disordered" evidence="17">
    <location>
        <begin position="165"/>
        <end position="184"/>
    </location>
</feature>
<dbReference type="GO" id="GO:0000775">
    <property type="term" value="C:chromosome, centromeric region"/>
    <property type="evidence" value="ECO:0007669"/>
    <property type="project" value="UniProtKB-SubCell"/>
</dbReference>
<name>A0A6P3H7B9_BISBB</name>
<evidence type="ECO:0000313" key="21">
    <source>
        <dbReference type="RefSeq" id="XP_010834432.1"/>
    </source>
</evidence>
<dbReference type="InterPro" id="IPR009057">
    <property type="entry name" value="Homeodomain-like_sf"/>
</dbReference>
<evidence type="ECO:0000256" key="15">
    <source>
        <dbReference type="ARBA" id="ARBA00069467"/>
    </source>
</evidence>
<dbReference type="InterPro" id="IPR001005">
    <property type="entry name" value="SANT/Myb"/>
</dbReference>
<keyword evidence="10" id="KW-0238">DNA-binding</keyword>
<reference evidence="20 21" key="1">
    <citation type="submission" date="2025-04" db="UniProtKB">
        <authorList>
            <consortium name="RefSeq"/>
        </authorList>
    </citation>
    <scope>IDENTIFICATION</scope>
    <source>
        <tissue evidence="20 21">Blood</tissue>
    </source>
</reference>